<dbReference type="EMBL" id="JACCFW010000001">
    <property type="protein sequence ID" value="NYJ73583.1"/>
    <property type="molecule type" value="Genomic_DNA"/>
</dbReference>
<dbReference type="RefSeq" id="WP_179478947.1">
    <property type="nucleotide sequence ID" value="NZ_JACCFW010000001.1"/>
</dbReference>
<dbReference type="InterPro" id="IPR010310">
    <property type="entry name" value="T7SS_ESAT-6-like"/>
</dbReference>
<evidence type="ECO:0000313" key="3">
    <source>
        <dbReference type="Proteomes" id="UP000571817"/>
    </source>
</evidence>
<sequence length="101" mass="10756">MHQHADGAFAVDSGQLSQHGADVAMIAGQIHDSMGAMRTKLESLQGTWKGAAAGQYVQLHHEWEVAQEKVRATLEDISVALGRAGGAYAAVEHQVMSTFTP</sequence>
<comment type="similarity">
    <text evidence="1">Belongs to the WXG100 family.</text>
</comment>
<evidence type="ECO:0000313" key="2">
    <source>
        <dbReference type="EMBL" id="NYJ73583.1"/>
    </source>
</evidence>
<organism evidence="2 3">
    <name type="scientific">Allobranchiibius huperziae</name>
    <dbReference type="NCBI Taxonomy" id="1874116"/>
    <lineage>
        <taxon>Bacteria</taxon>
        <taxon>Bacillati</taxon>
        <taxon>Actinomycetota</taxon>
        <taxon>Actinomycetes</taxon>
        <taxon>Micrococcales</taxon>
        <taxon>Dermacoccaceae</taxon>
        <taxon>Allobranchiibius</taxon>
    </lineage>
</organism>
<dbReference type="SUPFAM" id="SSF140453">
    <property type="entry name" value="EsxAB dimer-like"/>
    <property type="match status" value="1"/>
</dbReference>
<dbReference type="Proteomes" id="UP000571817">
    <property type="component" value="Unassembled WGS sequence"/>
</dbReference>
<keyword evidence="3" id="KW-1185">Reference proteome</keyword>
<protein>
    <recommendedName>
        <fullName evidence="1">ESAT-6-like protein</fullName>
    </recommendedName>
</protein>
<comment type="caution">
    <text evidence="2">The sequence shown here is derived from an EMBL/GenBank/DDBJ whole genome shotgun (WGS) entry which is preliminary data.</text>
</comment>
<accession>A0A853DC84</accession>
<dbReference type="InterPro" id="IPR036689">
    <property type="entry name" value="ESAT-6-like_sf"/>
</dbReference>
<dbReference type="Gene3D" id="1.10.287.1060">
    <property type="entry name" value="ESAT-6-like"/>
    <property type="match status" value="1"/>
</dbReference>
<name>A0A853DC84_9MICO</name>
<gene>
    <name evidence="2" type="ORF">HNR15_000546</name>
</gene>
<evidence type="ECO:0000256" key="1">
    <source>
        <dbReference type="RuleBase" id="RU362001"/>
    </source>
</evidence>
<dbReference type="AlphaFoldDB" id="A0A853DC84"/>
<reference evidence="2 3" key="1">
    <citation type="submission" date="2020-07" db="EMBL/GenBank/DDBJ databases">
        <title>Sequencing the genomes of 1000 actinobacteria strains.</title>
        <authorList>
            <person name="Klenk H.-P."/>
        </authorList>
    </citation>
    <scope>NUCLEOTIDE SEQUENCE [LARGE SCALE GENOMIC DNA]</scope>
    <source>
        <strain evidence="2 3">DSM 29531</strain>
    </source>
</reference>
<dbReference type="NCBIfam" id="TIGR03930">
    <property type="entry name" value="WXG100_ESAT6"/>
    <property type="match status" value="1"/>
</dbReference>
<proteinExistence type="inferred from homology"/>
<dbReference type="Pfam" id="PF06013">
    <property type="entry name" value="WXG100"/>
    <property type="match status" value="1"/>
</dbReference>